<organism evidence="1 2">
    <name type="scientific">Choristoneura fumiferana</name>
    <name type="common">Spruce budworm moth</name>
    <name type="synonym">Archips fumiferana</name>
    <dbReference type="NCBI Taxonomy" id="7141"/>
    <lineage>
        <taxon>Eukaryota</taxon>
        <taxon>Metazoa</taxon>
        <taxon>Ecdysozoa</taxon>
        <taxon>Arthropoda</taxon>
        <taxon>Hexapoda</taxon>
        <taxon>Insecta</taxon>
        <taxon>Pterygota</taxon>
        <taxon>Neoptera</taxon>
        <taxon>Endopterygota</taxon>
        <taxon>Lepidoptera</taxon>
        <taxon>Glossata</taxon>
        <taxon>Ditrysia</taxon>
        <taxon>Tortricoidea</taxon>
        <taxon>Tortricidae</taxon>
        <taxon>Tortricinae</taxon>
        <taxon>Choristoneura</taxon>
    </lineage>
</organism>
<proteinExistence type="predicted"/>
<evidence type="ECO:0000313" key="1">
    <source>
        <dbReference type="EMBL" id="KAI8433131.1"/>
    </source>
</evidence>
<gene>
    <name evidence="1" type="ORF">MSG28_013978</name>
</gene>
<keyword evidence="2" id="KW-1185">Reference proteome</keyword>
<sequence length="1019" mass="111963">MTFCQVSCGAFFLAMMGLSESAGGLPGLGDLAEDTTHSSGIDVQLVDDPEFVKKMMVQQPRYKCHQCEPPDCSEGGSFCEEALFCYKSSVRDAAGELHHSRGCSAARDHAQFTCRHRPTQGRLKRNSPFRVRKRHAGQLNVTCCAGDLCNGGEFPPLALYDTAVEPLPAHAWKLWACVLAAVAAVTVAAAAAILLLRRSHRLRVSRAALHKLGADSNYFSSNIYSTQVTSAYYEGVEGSQNGGGLRATAAGDSTLREYLQGSLSSGSGSGLPLMVQRTLSKQVSLLECVGKGRYGEVWRGLWCADSVAVKIFFSRDEASWRRETEIYSTVLLRHTNILAYIGSDMTSRNSCTQLWLITHFHPLGSLYEHLARTTLTRHQMMAICLSTVNGLLHLHTDIHGTQFFLLLKSMACLIISDFSILTDVNEPPCTHSWAQAGQAFYTGEAFYTSTERGLPGLGDLAEDTTHSSGIDVQLVDDPEFVKKMMVQQPRYKCHQCEPPDCSEGGSFCEEALFCYKSSVRDAAGELHHSRGCSAARDHAQFTCRHRPTQGRLKRNSPFRVRKRHAGQLNVTCCAGDLCNGGEFPPLALYDTAVEPLPAHAWKLWACVLAAVAAVTVAAAAAILLLRRSHRLRVSRAALHKLGADSNYFSSNIYSPQVTSAYYEGVEGSQNGGGLRATAAGDSTLREYLQGSLSSGSGSGLPLMVQRTLSKQVSLLECVGKGRYGEVWRGLWCADSVAVKIFFSRDEASWRRETEIYSTVLLRHTNILAYIGSDMTSRNSCTQLWLITHFHPLGSLYEHLARTTLTRHQMMAICLSTVNGLLHLHTDIHGTQYTHETSQGKPAIAHRDIKSKNILVKVNGECCIADFGLAMTAAHVAHAQPGARQGTKRYMSPELLDQTMNIHCLEAYRKCDIYALALVLWEVLARVPPAREARPPFHAQAPADPSFELMRKIVCVDGARPDLPDTFTHPTMAGMASLIRECWHQNSSVRLPALRIKKTLLKLAANDNSIHLDDENEVSV</sequence>
<name>A0ACC0K9M7_CHOFU</name>
<accession>A0ACC0K9M7</accession>
<dbReference type="EMBL" id="CM046124">
    <property type="protein sequence ID" value="KAI8433131.1"/>
    <property type="molecule type" value="Genomic_DNA"/>
</dbReference>
<comment type="caution">
    <text evidence="1">The sequence shown here is derived from an EMBL/GenBank/DDBJ whole genome shotgun (WGS) entry which is preliminary data.</text>
</comment>
<dbReference type="Proteomes" id="UP001064048">
    <property type="component" value="Chromosome 24"/>
</dbReference>
<protein>
    <submittedName>
        <fullName evidence="1">Uncharacterized protein</fullName>
    </submittedName>
</protein>
<reference evidence="1 2" key="1">
    <citation type="journal article" date="2022" name="Genome Biol. Evol.">
        <title>The Spruce Budworm Genome: Reconstructing the Evolutionary History of Antifreeze Proteins.</title>
        <authorList>
            <person name="Beliveau C."/>
            <person name="Gagne P."/>
            <person name="Picq S."/>
            <person name="Vernygora O."/>
            <person name="Keeling C.I."/>
            <person name="Pinkney K."/>
            <person name="Doucet D."/>
            <person name="Wen F."/>
            <person name="Johnston J.S."/>
            <person name="Maaroufi H."/>
            <person name="Boyle B."/>
            <person name="Laroche J."/>
            <person name="Dewar K."/>
            <person name="Juretic N."/>
            <person name="Blackburn G."/>
            <person name="Nisole A."/>
            <person name="Brunet B."/>
            <person name="Brandao M."/>
            <person name="Lumley L."/>
            <person name="Duan J."/>
            <person name="Quan G."/>
            <person name="Lucarotti C.J."/>
            <person name="Roe A.D."/>
            <person name="Sperling F.A.H."/>
            <person name="Levesque R.C."/>
            <person name="Cusson M."/>
        </authorList>
    </citation>
    <scope>NUCLEOTIDE SEQUENCE [LARGE SCALE GENOMIC DNA]</scope>
    <source>
        <strain evidence="1">Glfc:IPQL:Cfum</strain>
    </source>
</reference>
<evidence type="ECO:0000313" key="2">
    <source>
        <dbReference type="Proteomes" id="UP001064048"/>
    </source>
</evidence>